<comment type="caution">
    <text evidence="3">The sequence shown here is derived from an EMBL/GenBank/DDBJ whole genome shotgun (WGS) entry which is preliminary data.</text>
</comment>
<feature type="transmembrane region" description="Helical" evidence="2">
    <location>
        <begin position="156"/>
        <end position="178"/>
    </location>
</feature>
<keyword evidence="2" id="KW-1133">Transmembrane helix</keyword>
<evidence type="ECO:0000313" key="3">
    <source>
        <dbReference type="EMBL" id="GFR82837.1"/>
    </source>
</evidence>
<dbReference type="AlphaFoldDB" id="A0AAV4GB06"/>
<accession>A0AAV4GB06</accession>
<name>A0AAV4GB06_9GAST</name>
<evidence type="ECO:0000313" key="4">
    <source>
        <dbReference type="Proteomes" id="UP000762676"/>
    </source>
</evidence>
<evidence type="ECO:0000256" key="2">
    <source>
        <dbReference type="SAM" id="Phobius"/>
    </source>
</evidence>
<keyword evidence="2" id="KW-0812">Transmembrane</keyword>
<proteinExistence type="predicted"/>
<gene>
    <name evidence="3" type="ORF">ElyMa_000636300</name>
</gene>
<reference evidence="3 4" key="1">
    <citation type="journal article" date="2021" name="Elife">
        <title>Chloroplast acquisition without the gene transfer in kleptoplastic sea slugs, Plakobranchus ocellatus.</title>
        <authorList>
            <person name="Maeda T."/>
            <person name="Takahashi S."/>
            <person name="Yoshida T."/>
            <person name="Shimamura S."/>
            <person name="Takaki Y."/>
            <person name="Nagai Y."/>
            <person name="Toyoda A."/>
            <person name="Suzuki Y."/>
            <person name="Arimoto A."/>
            <person name="Ishii H."/>
            <person name="Satoh N."/>
            <person name="Nishiyama T."/>
            <person name="Hasebe M."/>
            <person name="Maruyama T."/>
            <person name="Minagawa J."/>
            <person name="Obokata J."/>
            <person name="Shigenobu S."/>
        </authorList>
    </citation>
    <scope>NUCLEOTIDE SEQUENCE [LARGE SCALE GENOMIC DNA]</scope>
</reference>
<evidence type="ECO:0000256" key="1">
    <source>
        <dbReference type="SAM" id="MobiDB-lite"/>
    </source>
</evidence>
<protein>
    <submittedName>
        <fullName evidence="3">Uncharacterized protein</fullName>
    </submittedName>
</protein>
<keyword evidence="4" id="KW-1185">Reference proteome</keyword>
<sequence>MGKKKRDTPTIGSAGQDGELGATYFPFLGPSPFDTQDTSFCGPGRPTYQASSSGLGTGHRMGTNRRDAESIHSSPSDIPEDNVISVPMGPRTFREPQSLVLVAPPYSPFFPPGFAPLAPSMSAPIMRSPLHESYDTFAKRRASPYQHMQHMGLKHVTIFMAGLFLLAFVAVIFTAVYFGQRLDSDSKA</sequence>
<feature type="region of interest" description="Disordered" evidence="1">
    <location>
        <begin position="1"/>
        <end position="82"/>
    </location>
</feature>
<dbReference type="Proteomes" id="UP000762676">
    <property type="component" value="Unassembled WGS sequence"/>
</dbReference>
<dbReference type="EMBL" id="BMAT01001293">
    <property type="protein sequence ID" value="GFR82837.1"/>
    <property type="molecule type" value="Genomic_DNA"/>
</dbReference>
<organism evidence="3 4">
    <name type="scientific">Elysia marginata</name>
    <dbReference type="NCBI Taxonomy" id="1093978"/>
    <lineage>
        <taxon>Eukaryota</taxon>
        <taxon>Metazoa</taxon>
        <taxon>Spiralia</taxon>
        <taxon>Lophotrochozoa</taxon>
        <taxon>Mollusca</taxon>
        <taxon>Gastropoda</taxon>
        <taxon>Heterobranchia</taxon>
        <taxon>Euthyneura</taxon>
        <taxon>Panpulmonata</taxon>
        <taxon>Sacoglossa</taxon>
        <taxon>Placobranchoidea</taxon>
        <taxon>Plakobranchidae</taxon>
        <taxon>Elysia</taxon>
    </lineage>
</organism>
<keyword evidence="2" id="KW-0472">Membrane</keyword>